<sequence length="704" mass="78086">LVGHIDVQTFRRLTNLTALGLLYNNFSGEWDLDTSLSSLTNLEYLGLSYSGFSVTTKNANHYVNPAFRELDLASCKLKVFPNSFRAMKQLRWLDLSSNEIHGQIPHWAGEIGGNELYRLDLSHNFITGLPQFQGNGLKALYLQSNLIQGPFPPSICNISSLAYLDMSNNRIIEVIPKNISSPLQALNVKSNKIVGSFPPSICNMSLLASLDISDNSVGGVIPECVGSMNTLSMINLGANNFHGTIPNVFNASVFLEGLILNGNQLEGEVPYSLSKCQHLRVLDLGNNKLIGTFPIWLGGLSLLEVLVLRSNNFHGPIETSTPIELAFSSLQVLDLSHNWFAGKLPGVVFQNLKAMQNMVSDSTHPKYLWVGDNGYSITVVVKDVQLTFTKLLVDYTIIDLSNNRFEGGIPNTFGSLISLKVLNLSHNNLNGEIPNALGNISGIESLDLSWNQLIGEIPQSLAEINGLEVLNLSENQLVGRIPTGTQGGQWIYMESGDVGIWMWNISWIGDGVVLDLDETLVCAYETSSMPDSVRKQATDAGLTWFELECVSSYRESDRKPKISHVTVFERPGLHGFLAQLSKFADLVLFTAGLEGYARPLVDRIDAENRFSRRLYRPSTISTEYWEHVKDLFFVSTDFCRMVIVDNNPFSFLLQPVNRIPCIPFSAGQPRDDRGGQIYMSRIQEEIRSEITPNIVIVPSTLQIC</sequence>
<keyword evidence="2" id="KW-0677">Repeat</keyword>
<reference evidence="4" key="1">
    <citation type="journal article" date="2022" name="Int. J. Mol. Sci.">
        <title>Draft Genome of Tanacetum Coccineum: Genomic Comparison of Closely Related Tanacetum-Family Plants.</title>
        <authorList>
            <person name="Yamashiro T."/>
            <person name="Shiraishi A."/>
            <person name="Nakayama K."/>
            <person name="Satake H."/>
        </authorList>
    </citation>
    <scope>NUCLEOTIDE SEQUENCE</scope>
</reference>
<keyword evidence="5" id="KW-1185">Reference proteome</keyword>
<proteinExistence type="predicted"/>
<keyword evidence="1" id="KW-0433">Leucine-rich repeat</keyword>
<protein>
    <submittedName>
        <fullName evidence="4">Leucine-rich repeat-containing protein</fullName>
    </submittedName>
</protein>
<dbReference type="Gene3D" id="3.40.50.1000">
    <property type="entry name" value="HAD superfamily/HAD-like"/>
    <property type="match status" value="1"/>
</dbReference>
<feature type="domain" description="FCP1 homology" evidence="3">
    <location>
        <begin position="505"/>
        <end position="686"/>
    </location>
</feature>
<evidence type="ECO:0000256" key="2">
    <source>
        <dbReference type="ARBA" id="ARBA00022737"/>
    </source>
</evidence>
<dbReference type="SMART" id="SM00369">
    <property type="entry name" value="LRR_TYP"/>
    <property type="match status" value="6"/>
</dbReference>
<evidence type="ECO:0000313" key="4">
    <source>
        <dbReference type="EMBL" id="GJT84353.1"/>
    </source>
</evidence>
<evidence type="ECO:0000259" key="3">
    <source>
        <dbReference type="PROSITE" id="PS50969"/>
    </source>
</evidence>
<dbReference type="SUPFAM" id="SSF52058">
    <property type="entry name" value="L domain-like"/>
    <property type="match status" value="2"/>
</dbReference>
<dbReference type="InterPro" id="IPR032675">
    <property type="entry name" value="LRR_dom_sf"/>
</dbReference>
<dbReference type="InterPro" id="IPR023214">
    <property type="entry name" value="HAD_sf"/>
</dbReference>
<reference evidence="4" key="2">
    <citation type="submission" date="2022-01" db="EMBL/GenBank/DDBJ databases">
        <authorList>
            <person name="Yamashiro T."/>
            <person name="Shiraishi A."/>
            <person name="Satake H."/>
            <person name="Nakayama K."/>
        </authorList>
    </citation>
    <scope>NUCLEOTIDE SEQUENCE</scope>
</reference>
<dbReference type="Pfam" id="PF03031">
    <property type="entry name" value="NIF"/>
    <property type="match status" value="1"/>
</dbReference>
<feature type="non-terminal residue" evidence="4">
    <location>
        <position position="1"/>
    </location>
</feature>
<accession>A0ABQ5HB19</accession>
<dbReference type="InterPro" id="IPR004274">
    <property type="entry name" value="FCP1_dom"/>
</dbReference>
<dbReference type="PANTHER" id="PTHR48065:SF5">
    <property type="entry name" value="RECEPTOR-LIKE PROTEIN CF-9 HOMOLOG"/>
    <property type="match status" value="1"/>
</dbReference>
<organism evidence="4 5">
    <name type="scientific">Tanacetum coccineum</name>
    <dbReference type="NCBI Taxonomy" id="301880"/>
    <lineage>
        <taxon>Eukaryota</taxon>
        <taxon>Viridiplantae</taxon>
        <taxon>Streptophyta</taxon>
        <taxon>Embryophyta</taxon>
        <taxon>Tracheophyta</taxon>
        <taxon>Spermatophyta</taxon>
        <taxon>Magnoliopsida</taxon>
        <taxon>eudicotyledons</taxon>
        <taxon>Gunneridae</taxon>
        <taxon>Pentapetalae</taxon>
        <taxon>asterids</taxon>
        <taxon>campanulids</taxon>
        <taxon>Asterales</taxon>
        <taxon>Asteraceae</taxon>
        <taxon>Asteroideae</taxon>
        <taxon>Anthemideae</taxon>
        <taxon>Anthemidinae</taxon>
        <taxon>Tanacetum</taxon>
    </lineage>
</organism>
<dbReference type="PROSITE" id="PS50969">
    <property type="entry name" value="FCP1"/>
    <property type="match status" value="1"/>
</dbReference>
<dbReference type="PANTHER" id="PTHR48065">
    <property type="entry name" value="OS10G0469600 PROTEIN"/>
    <property type="match status" value="1"/>
</dbReference>
<dbReference type="Pfam" id="PF00560">
    <property type="entry name" value="LRR_1"/>
    <property type="match status" value="4"/>
</dbReference>
<dbReference type="CDD" id="cd07521">
    <property type="entry name" value="HAD_FCP1-like"/>
    <property type="match status" value="1"/>
</dbReference>
<dbReference type="PROSITE" id="PS51450">
    <property type="entry name" value="LRR"/>
    <property type="match status" value="1"/>
</dbReference>
<dbReference type="Gene3D" id="3.80.10.10">
    <property type="entry name" value="Ribonuclease Inhibitor"/>
    <property type="match status" value="2"/>
</dbReference>
<dbReference type="SMART" id="SM00577">
    <property type="entry name" value="CPDc"/>
    <property type="match status" value="1"/>
</dbReference>
<dbReference type="InterPro" id="IPR001611">
    <property type="entry name" value="Leu-rich_rpt"/>
</dbReference>
<evidence type="ECO:0000256" key="1">
    <source>
        <dbReference type="ARBA" id="ARBA00022614"/>
    </source>
</evidence>
<dbReference type="SUPFAM" id="SSF56784">
    <property type="entry name" value="HAD-like"/>
    <property type="match status" value="1"/>
</dbReference>
<evidence type="ECO:0000313" key="5">
    <source>
        <dbReference type="Proteomes" id="UP001151760"/>
    </source>
</evidence>
<dbReference type="InterPro" id="IPR003591">
    <property type="entry name" value="Leu-rich_rpt_typical-subtyp"/>
</dbReference>
<dbReference type="Proteomes" id="UP001151760">
    <property type="component" value="Unassembled WGS sequence"/>
</dbReference>
<name>A0ABQ5HB19_9ASTR</name>
<comment type="caution">
    <text evidence="4">The sequence shown here is derived from an EMBL/GenBank/DDBJ whole genome shotgun (WGS) entry which is preliminary data.</text>
</comment>
<dbReference type="PRINTS" id="PR00019">
    <property type="entry name" value="LEURICHRPT"/>
</dbReference>
<dbReference type="InterPro" id="IPR036412">
    <property type="entry name" value="HAD-like_sf"/>
</dbReference>
<dbReference type="EMBL" id="BQNB010019350">
    <property type="protein sequence ID" value="GJT84353.1"/>
    <property type="molecule type" value="Genomic_DNA"/>
</dbReference>
<dbReference type="Pfam" id="PF13855">
    <property type="entry name" value="LRR_8"/>
    <property type="match status" value="3"/>
</dbReference>
<gene>
    <name evidence="4" type="ORF">Tco_1058695</name>
</gene>